<dbReference type="InterPro" id="IPR025194">
    <property type="entry name" value="RodZ-like_C"/>
</dbReference>
<keyword evidence="2" id="KW-0812">Transmembrane</keyword>
<accession>A0ABV8AWG6</accession>
<evidence type="ECO:0000313" key="4">
    <source>
        <dbReference type="EMBL" id="MFC3882323.1"/>
    </source>
</evidence>
<dbReference type="InterPro" id="IPR010982">
    <property type="entry name" value="Lambda_DNA-bd_dom_sf"/>
</dbReference>
<evidence type="ECO:0000256" key="2">
    <source>
        <dbReference type="SAM" id="Phobius"/>
    </source>
</evidence>
<feature type="domain" description="HTH cro/C1-type" evidence="3">
    <location>
        <begin position="11"/>
        <end position="45"/>
    </location>
</feature>
<dbReference type="PANTHER" id="PTHR34475">
    <property type="match status" value="1"/>
</dbReference>
<gene>
    <name evidence="4" type="ORF">ACFOU2_01780</name>
</gene>
<organism evidence="4 5">
    <name type="scientific">Bacillus songklensis</name>
    <dbReference type="NCBI Taxonomy" id="1069116"/>
    <lineage>
        <taxon>Bacteria</taxon>
        <taxon>Bacillati</taxon>
        <taxon>Bacillota</taxon>
        <taxon>Bacilli</taxon>
        <taxon>Bacillales</taxon>
        <taxon>Bacillaceae</taxon>
        <taxon>Bacillus</taxon>
    </lineage>
</organism>
<feature type="region of interest" description="Disordered" evidence="1">
    <location>
        <begin position="139"/>
        <end position="201"/>
    </location>
</feature>
<dbReference type="Proteomes" id="UP001595752">
    <property type="component" value="Unassembled WGS sequence"/>
</dbReference>
<dbReference type="PANTHER" id="PTHR34475:SF1">
    <property type="entry name" value="CYTOSKELETON PROTEIN RODZ"/>
    <property type="match status" value="1"/>
</dbReference>
<keyword evidence="5" id="KW-1185">Reference proteome</keyword>
<dbReference type="EMBL" id="JBHRZT010000007">
    <property type="protein sequence ID" value="MFC3882323.1"/>
    <property type="molecule type" value="Genomic_DNA"/>
</dbReference>
<keyword evidence="2" id="KW-1133">Transmembrane helix</keyword>
<dbReference type="CDD" id="cd00093">
    <property type="entry name" value="HTH_XRE"/>
    <property type="match status" value="1"/>
</dbReference>
<evidence type="ECO:0000259" key="3">
    <source>
        <dbReference type="PROSITE" id="PS50943"/>
    </source>
</evidence>
<proteinExistence type="predicted"/>
<dbReference type="SUPFAM" id="SSF47413">
    <property type="entry name" value="lambda repressor-like DNA-binding domains"/>
    <property type="match status" value="1"/>
</dbReference>
<feature type="compositionally biased region" description="Basic and acidic residues" evidence="1">
    <location>
        <begin position="152"/>
        <end position="201"/>
    </location>
</feature>
<feature type="transmembrane region" description="Helical" evidence="2">
    <location>
        <begin position="114"/>
        <end position="131"/>
    </location>
</feature>
<dbReference type="InterPro" id="IPR050400">
    <property type="entry name" value="Bact_Cytoskel_RodZ"/>
</dbReference>
<dbReference type="Pfam" id="PF13464">
    <property type="entry name" value="RodZ_C"/>
    <property type="match status" value="1"/>
</dbReference>
<evidence type="ECO:0000313" key="5">
    <source>
        <dbReference type="Proteomes" id="UP001595752"/>
    </source>
</evidence>
<dbReference type="PROSITE" id="PS50943">
    <property type="entry name" value="HTH_CROC1"/>
    <property type="match status" value="1"/>
</dbReference>
<dbReference type="RefSeq" id="WP_377911669.1">
    <property type="nucleotide sequence ID" value="NZ_JBHRZT010000007.1"/>
</dbReference>
<keyword evidence="2" id="KW-0472">Membrane</keyword>
<dbReference type="Gene3D" id="1.10.260.40">
    <property type="entry name" value="lambda repressor-like DNA-binding domains"/>
    <property type="match status" value="1"/>
</dbReference>
<protein>
    <submittedName>
        <fullName evidence="4">Helix-turn-helix domain-containing protein</fullName>
    </submittedName>
</protein>
<comment type="caution">
    <text evidence="4">The sequence shown here is derived from an EMBL/GenBank/DDBJ whole genome shotgun (WGS) entry which is preliminary data.</text>
</comment>
<dbReference type="SMART" id="SM00530">
    <property type="entry name" value="HTH_XRE"/>
    <property type="match status" value="1"/>
</dbReference>
<name>A0ABV8AWG6_9BACI</name>
<reference evidence="5" key="1">
    <citation type="journal article" date="2019" name="Int. J. Syst. Evol. Microbiol.">
        <title>The Global Catalogue of Microorganisms (GCM) 10K type strain sequencing project: providing services to taxonomists for standard genome sequencing and annotation.</title>
        <authorList>
            <consortium name="The Broad Institute Genomics Platform"/>
            <consortium name="The Broad Institute Genome Sequencing Center for Infectious Disease"/>
            <person name="Wu L."/>
            <person name="Ma J."/>
        </authorList>
    </citation>
    <scope>NUCLEOTIDE SEQUENCE [LARGE SCALE GENOMIC DNA]</scope>
    <source>
        <strain evidence="5">CCUG 61889</strain>
    </source>
</reference>
<dbReference type="Pfam" id="PF13413">
    <property type="entry name" value="HTH_25"/>
    <property type="match status" value="1"/>
</dbReference>
<sequence>MLSLTELGKRLREAREQQNMSLEDLQKLTKIQKRYLIGIEEGKYELMPGKFYVRAFIKQYCETVGLNPEEIFEEYKSDIPATQTEELPDQLSRVRTHKESGVQDSKIFDALPKILLTVGIIGIAVLIWVFAQNREMAKTKEEVSPETVTEIEQSKELSSTEEKPAKESEKKTKEQDNEKDNIKQDEAKKPKEGTNDQKVIETQKSGKTAVLQLQNADEFQVEVTSKGETWVGIKNGKGNSFYQGMLKAGESKTFDFTKETEIRFNIGNTLDTDLKINGQTVQFPFNPGDQVQQIITIQYSPADGANS</sequence>
<dbReference type="InterPro" id="IPR001387">
    <property type="entry name" value="Cro/C1-type_HTH"/>
</dbReference>
<evidence type="ECO:0000256" key="1">
    <source>
        <dbReference type="SAM" id="MobiDB-lite"/>
    </source>
</evidence>